<reference evidence="1 2" key="1">
    <citation type="submission" date="2020-08" db="EMBL/GenBank/DDBJ databases">
        <title>Genome public.</title>
        <authorList>
            <person name="Liu C."/>
            <person name="Sun Q."/>
        </authorList>
    </citation>
    <scope>NUCLEOTIDE SEQUENCE [LARGE SCALE GENOMIC DNA]</scope>
    <source>
        <strain evidence="1 2">NSJ-35</strain>
    </source>
</reference>
<protein>
    <submittedName>
        <fullName evidence="1">Uncharacterized protein</fullName>
    </submittedName>
</protein>
<gene>
    <name evidence="1" type="ORF">H8S18_06330</name>
</gene>
<keyword evidence="2" id="KW-1185">Reference proteome</keyword>
<evidence type="ECO:0000313" key="2">
    <source>
        <dbReference type="Proteomes" id="UP000606889"/>
    </source>
</evidence>
<dbReference type="RefSeq" id="WP_186857475.1">
    <property type="nucleotide sequence ID" value="NZ_JACOON010000003.1"/>
</dbReference>
<accession>A0ABR7EE66</accession>
<dbReference type="Proteomes" id="UP000606889">
    <property type="component" value="Unassembled WGS sequence"/>
</dbReference>
<dbReference type="EMBL" id="JACOON010000003">
    <property type="protein sequence ID" value="MBC5647948.1"/>
    <property type="molecule type" value="Genomic_DNA"/>
</dbReference>
<sequence>MESRHEIDAAPLIESFEAVDALGSSIQVVSENYAKMVTEVITPVSFSVSADLIGAPRNVVLLTGMPTYLSAKAYYKEDSG</sequence>
<proteinExistence type="predicted"/>
<name>A0ABR7EE66_9FIRM</name>
<evidence type="ECO:0000313" key="1">
    <source>
        <dbReference type="EMBL" id="MBC5647948.1"/>
    </source>
</evidence>
<organism evidence="1 2">
    <name type="scientific">Christensenella tenuis</name>
    <dbReference type="NCBI Taxonomy" id="2763033"/>
    <lineage>
        <taxon>Bacteria</taxon>
        <taxon>Bacillati</taxon>
        <taxon>Bacillota</taxon>
        <taxon>Clostridia</taxon>
        <taxon>Christensenellales</taxon>
        <taxon>Christensenellaceae</taxon>
        <taxon>Christensenella</taxon>
    </lineage>
</organism>
<comment type="caution">
    <text evidence="1">The sequence shown here is derived from an EMBL/GenBank/DDBJ whole genome shotgun (WGS) entry which is preliminary data.</text>
</comment>